<dbReference type="PANTHER" id="PTHR33064">
    <property type="entry name" value="POL PROTEIN"/>
    <property type="match status" value="1"/>
</dbReference>
<dbReference type="AlphaFoldDB" id="K3Y1Y1"/>
<keyword evidence="3" id="KW-1185">Reference proteome</keyword>
<reference evidence="3" key="1">
    <citation type="journal article" date="2012" name="Nat. Biotechnol.">
        <title>Reference genome sequence of the model plant Setaria.</title>
        <authorList>
            <person name="Bennetzen J.L."/>
            <person name="Schmutz J."/>
            <person name="Wang H."/>
            <person name="Percifield R."/>
            <person name="Hawkins J."/>
            <person name="Pontaroli A.C."/>
            <person name="Estep M."/>
            <person name="Feng L."/>
            <person name="Vaughn J.N."/>
            <person name="Grimwood J."/>
            <person name="Jenkins J."/>
            <person name="Barry K."/>
            <person name="Lindquist E."/>
            <person name="Hellsten U."/>
            <person name="Deshpande S."/>
            <person name="Wang X."/>
            <person name="Wu X."/>
            <person name="Mitros T."/>
            <person name="Triplett J."/>
            <person name="Yang X."/>
            <person name="Ye C.Y."/>
            <person name="Mauro-Herrera M."/>
            <person name="Wang L."/>
            <person name="Li P."/>
            <person name="Sharma M."/>
            <person name="Sharma R."/>
            <person name="Ronald P.C."/>
            <person name="Panaud O."/>
            <person name="Kellogg E.A."/>
            <person name="Brutnell T.P."/>
            <person name="Doust A.N."/>
            <person name="Tuskan G.A."/>
            <person name="Rokhsar D."/>
            <person name="Devos K.M."/>
        </authorList>
    </citation>
    <scope>NUCLEOTIDE SEQUENCE [LARGE SCALE GENOMIC DNA]</scope>
    <source>
        <strain evidence="3">cv. Yugu1</strain>
    </source>
</reference>
<keyword evidence="1" id="KW-0175">Coiled coil</keyword>
<feature type="coiled-coil region" evidence="1">
    <location>
        <begin position="211"/>
        <end position="241"/>
    </location>
</feature>
<organism evidence="2 3">
    <name type="scientific">Setaria italica</name>
    <name type="common">Foxtail millet</name>
    <name type="synonym">Panicum italicum</name>
    <dbReference type="NCBI Taxonomy" id="4555"/>
    <lineage>
        <taxon>Eukaryota</taxon>
        <taxon>Viridiplantae</taxon>
        <taxon>Streptophyta</taxon>
        <taxon>Embryophyta</taxon>
        <taxon>Tracheophyta</taxon>
        <taxon>Spermatophyta</taxon>
        <taxon>Magnoliopsida</taxon>
        <taxon>Liliopsida</taxon>
        <taxon>Poales</taxon>
        <taxon>Poaceae</taxon>
        <taxon>PACMAD clade</taxon>
        <taxon>Panicoideae</taxon>
        <taxon>Panicodae</taxon>
        <taxon>Paniceae</taxon>
        <taxon>Cenchrinae</taxon>
        <taxon>Setaria</taxon>
    </lineage>
</organism>
<dbReference type="eggNOG" id="ENOG502SD29">
    <property type="taxonomic scope" value="Eukaryota"/>
</dbReference>
<feature type="coiled-coil region" evidence="1">
    <location>
        <begin position="317"/>
        <end position="344"/>
    </location>
</feature>
<dbReference type="SUPFAM" id="SSF56672">
    <property type="entry name" value="DNA/RNA polymerases"/>
    <property type="match status" value="1"/>
</dbReference>
<accession>K3Y1Y1</accession>
<dbReference type="InterPro" id="IPR043502">
    <property type="entry name" value="DNA/RNA_pol_sf"/>
</dbReference>
<dbReference type="InterPro" id="IPR051320">
    <property type="entry name" value="Viral_Replic_Matur_Polypro"/>
</dbReference>
<sequence length="785" mass="90680">MPCFKLIRMGRCLYARDPRGETYACVILVLALVAAFEENPVCAEKCSLRVELPGETVEPESCVSLAGDGEGADRAGLVLKRASEACGLVSKIHYYEQKLNKIPHEYNTSMLSDWPAIREKEVYFIRMLYKLKKDRDLYDKKIKSQLIKEQKAELKPVDLGSHKAKEVPQSNIVKDSTINKEVQKKFNESYPLESYEEEEENNVQSHQDFINSLDEEEINNLENAMDALEIKDEEISDSKEARTELMDQGDCEHDWIKGRGDYNIECTFCIYYPSQDNRFTCSVCLKQACASCLKNANQKWRQEIEIVAEDKILASRVRNLENRVNILEAKLEDLRSKIEFNNKIEGNVSGNTDKYIVRLPFKEIVGIRIPVKVKLTPTITYKILALVDTGCTKNIIHDKYFARCPEILAYNIEIQINNTKYIMDEITIRDLSMINDDMILGLRFLQYSLQTTIIHEQGITFIPYQDNIPYIIEVRKAISANEGKAKLETQEYDDNKFVNNIDEELVCKLNIINSDYIIKTSPIEATPKDIEEFKMHIEELLKLGAIGESRSPHRSAAFIVRNHVEIARGKSRMEREKIYLQDHIAKKILQFPDVMNDKKTLQQFLGIVNYARNYIENLAKLAGPLYAKLRKNGQKYFNSEDIKLDLKSSQDHIVLDEVQECILDNFWYQYNNKREDKGYMLAILNSLAEYFHTINGLIQPKQSPKNIEKKAIYVIYKGKNPGIYVSFEQVIAQKIEKDKDGGILWKKYSDIDQALTYARNILGVNYFLEPAAKEYIQIYKKNKGT</sequence>
<dbReference type="HOGENOM" id="CLU_357315_0_0_1"/>
<dbReference type="EnsemblPlants" id="KQL11579">
    <property type="protein sequence ID" value="KQL11579"/>
    <property type="gene ID" value="SETIT_008200mg"/>
</dbReference>
<dbReference type="InParanoid" id="K3Y1Y1"/>
<name>K3Y1Y1_SETIT</name>
<dbReference type="PANTHER" id="PTHR33064:SF37">
    <property type="entry name" value="RIBONUCLEASE H"/>
    <property type="match status" value="1"/>
</dbReference>
<dbReference type="Gramene" id="KQL11579">
    <property type="protein sequence ID" value="KQL11579"/>
    <property type="gene ID" value="SETIT_008200mg"/>
</dbReference>
<dbReference type="Proteomes" id="UP000004995">
    <property type="component" value="Unassembled WGS sequence"/>
</dbReference>
<reference evidence="2" key="2">
    <citation type="submission" date="2018-08" db="UniProtKB">
        <authorList>
            <consortium name="EnsemblPlants"/>
        </authorList>
    </citation>
    <scope>IDENTIFICATION</scope>
    <source>
        <strain evidence="2">Yugu1</strain>
    </source>
</reference>
<dbReference type="Gene3D" id="3.30.70.270">
    <property type="match status" value="1"/>
</dbReference>
<protein>
    <submittedName>
        <fullName evidence="2">Uncharacterized protein</fullName>
    </submittedName>
</protein>
<dbReference type="InterPro" id="IPR043128">
    <property type="entry name" value="Rev_trsase/Diguanyl_cyclase"/>
</dbReference>
<evidence type="ECO:0000313" key="2">
    <source>
        <dbReference type="EnsemblPlants" id="KQL11579"/>
    </source>
</evidence>
<evidence type="ECO:0000256" key="1">
    <source>
        <dbReference type="SAM" id="Coils"/>
    </source>
</evidence>
<proteinExistence type="predicted"/>
<evidence type="ECO:0000313" key="3">
    <source>
        <dbReference type="Proteomes" id="UP000004995"/>
    </source>
</evidence>
<dbReference type="EMBL" id="AGNK02002630">
    <property type="status" value="NOT_ANNOTATED_CDS"/>
    <property type="molecule type" value="Genomic_DNA"/>
</dbReference>